<organism evidence="3 4">
    <name type="scientific">Remersonia thermophila</name>
    <dbReference type="NCBI Taxonomy" id="72144"/>
    <lineage>
        <taxon>Eukaryota</taxon>
        <taxon>Fungi</taxon>
        <taxon>Dikarya</taxon>
        <taxon>Ascomycota</taxon>
        <taxon>Pezizomycotina</taxon>
        <taxon>Sordariomycetes</taxon>
        <taxon>Sordariomycetidae</taxon>
        <taxon>Sordariales</taxon>
        <taxon>Sordariales incertae sedis</taxon>
        <taxon>Remersonia</taxon>
    </lineage>
</organism>
<dbReference type="EMBL" id="JAZGUE010000005">
    <property type="protein sequence ID" value="KAL2266726.1"/>
    <property type="molecule type" value="Genomic_DNA"/>
</dbReference>
<evidence type="ECO:0000256" key="2">
    <source>
        <dbReference type="SAM" id="Phobius"/>
    </source>
</evidence>
<feature type="transmembrane region" description="Helical" evidence="2">
    <location>
        <begin position="40"/>
        <end position="64"/>
    </location>
</feature>
<proteinExistence type="predicted"/>
<feature type="transmembrane region" description="Helical" evidence="2">
    <location>
        <begin position="236"/>
        <end position="254"/>
    </location>
</feature>
<keyword evidence="2" id="KW-0472">Membrane</keyword>
<feature type="transmembrane region" description="Helical" evidence="2">
    <location>
        <begin position="194"/>
        <end position="216"/>
    </location>
</feature>
<dbReference type="RefSeq" id="XP_070865453.1">
    <property type="nucleotide sequence ID" value="XM_071012749.1"/>
</dbReference>
<evidence type="ECO:0000313" key="3">
    <source>
        <dbReference type="EMBL" id="KAL2266726.1"/>
    </source>
</evidence>
<feature type="transmembrane region" description="Helical" evidence="2">
    <location>
        <begin position="154"/>
        <end position="174"/>
    </location>
</feature>
<protein>
    <submittedName>
        <fullName evidence="3">Uncharacterized protein</fullName>
    </submittedName>
</protein>
<keyword evidence="4" id="KW-1185">Reference proteome</keyword>
<reference evidence="3 4" key="1">
    <citation type="journal article" date="2024" name="Commun. Biol.">
        <title>Comparative genomic analysis of thermophilic fungi reveals convergent evolutionary adaptations and gene losses.</title>
        <authorList>
            <person name="Steindorff A.S."/>
            <person name="Aguilar-Pontes M.V."/>
            <person name="Robinson A.J."/>
            <person name="Andreopoulos B."/>
            <person name="LaButti K."/>
            <person name="Kuo A."/>
            <person name="Mondo S."/>
            <person name="Riley R."/>
            <person name="Otillar R."/>
            <person name="Haridas S."/>
            <person name="Lipzen A."/>
            <person name="Grimwood J."/>
            <person name="Schmutz J."/>
            <person name="Clum A."/>
            <person name="Reid I.D."/>
            <person name="Moisan M.C."/>
            <person name="Butler G."/>
            <person name="Nguyen T.T.M."/>
            <person name="Dewar K."/>
            <person name="Conant G."/>
            <person name="Drula E."/>
            <person name="Henrissat B."/>
            <person name="Hansel C."/>
            <person name="Singer S."/>
            <person name="Hutchinson M.I."/>
            <person name="de Vries R.P."/>
            <person name="Natvig D.O."/>
            <person name="Powell A.J."/>
            <person name="Tsang A."/>
            <person name="Grigoriev I.V."/>
        </authorList>
    </citation>
    <scope>NUCLEOTIDE SEQUENCE [LARGE SCALE GENOMIC DNA]</scope>
    <source>
        <strain evidence="3 4">ATCC 22073</strain>
    </source>
</reference>
<evidence type="ECO:0000313" key="4">
    <source>
        <dbReference type="Proteomes" id="UP001600064"/>
    </source>
</evidence>
<comment type="caution">
    <text evidence="3">The sequence shown here is derived from an EMBL/GenBank/DDBJ whole genome shotgun (WGS) entry which is preliminary data.</text>
</comment>
<sequence>MAESDLEPIFFELSWSILSTIGASNVFFGLVVGCVANFSLIALVPIVTSTACAFANGLCFYAYYLTSLPAANRAAAAVFADIAWLIQEAGLSFYSYLILRRVLRHTSRVVFITMFWSIMLAIATVRVMIAQTRARLILNDDTSLQKTINRLHMAYFPLIALVECLSAYFLLSTFARAKTTGIMTTGTRMGLFRYLMRSTEIRLALLAIIGIMRAVTYSFQVDAQSATHTASQVDRFAYTLECLFPMIMYIDMLSSKVVHMKQHHEISIGAGRLNSSRTPRRRSGGPSVSSKEKQHRDDFGLPKGRVSHHMGIGVVGSAGFAFGEGSHRRTSSQELIIFQAPGPRPKGGSAFCMGPSGVELLPPMAACKTR</sequence>
<accession>A0ABR4D8Q6</accession>
<dbReference type="GeneID" id="98127393"/>
<feature type="region of interest" description="Disordered" evidence="1">
    <location>
        <begin position="269"/>
        <end position="305"/>
    </location>
</feature>
<evidence type="ECO:0000256" key="1">
    <source>
        <dbReference type="SAM" id="MobiDB-lite"/>
    </source>
</evidence>
<name>A0ABR4D8Q6_9PEZI</name>
<feature type="transmembrane region" description="Helical" evidence="2">
    <location>
        <begin position="109"/>
        <end position="129"/>
    </location>
</feature>
<keyword evidence="2" id="KW-1133">Transmembrane helix</keyword>
<feature type="transmembrane region" description="Helical" evidence="2">
    <location>
        <begin position="13"/>
        <end position="33"/>
    </location>
</feature>
<feature type="transmembrane region" description="Helical" evidence="2">
    <location>
        <begin position="76"/>
        <end position="97"/>
    </location>
</feature>
<feature type="compositionally biased region" description="Basic and acidic residues" evidence="1">
    <location>
        <begin position="290"/>
        <end position="300"/>
    </location>
</feature>
<keyword evidence="2" id="KW-0812">Transmembrane</keyword>
<gene>
    <name evidence="3" type="ORF">VTJ83DRAFT_6078</name>
</gene>
<dbReference type="Proteomes" id="UP001600064">
    <property type="component" value="Unassembled WGS sequence"/>
</dbReference>